<dbReference type="PANTHER" id="PTHR24421:SF63">
    <property type="entry name" value="SENSOR HISTIDINE KINASE DESK"/>
    <property type="match status" value="1"/>
</dbReference>
<evidence type="ECO:0000313" key="7">
    <source>
        <dbReference type="EMBL" id="NJQ03577.1"/>
    </source>
</evidence>
<accession>A0ABX1C6P7</accession>
<dbReference type="CDD" id="cd16917">
    <property type="entry name" value="HATPase_UhpB-NarQ-NarX-like"/>
    <property type="match status" value="1"/>
</dbReference>
<evidence type="ECO:0000259" key="6">
    <source>
        <dbReference type="Pfam" id="PF07730"/>
    </source>
</evidence>
<dbReference type="InterPro" id="IPR050482">
    <property type="entry name" value="Sensor_HK_TwoCompSys"/>
</dbReference>
<feature type="compositionally biased region" description="Gly residues" evidence="4">
    <location>
        <begin position="339"/>
        <end position="351"/>
    </location>
</feature>
<dbReference type="Proteomes" id="UP000695264">
    <property type="component" value="Unassembled WGS sequence"/>
</dbReference>
<feature type="compositionally biased region" description="Low complexity" evidence="4">
    <location>
        <begin position="400"/>
        <end position="410"/>
    </location>
</feature>
<dbReference type="PANTHER" id="PTHR24421">
    <property type="entry name" value="NITRATE/NITRITE SENSOR PROTEIN NARX-RELATED"/>
    <property type="match status" value="1"/>
</dbReference>
<feature type="domain" description="Signal transduction histidine kinase subgroup 3 dimerisation and phosphoacceptor" evidence="6">
    <location>
        <begin position="188"/>
        <end position="255"/>
    </location>
</feature>
<feature type="transmembrane region" description="Helical" evidence="5">
    <location>
        <begin position="58"/>
        <end position="81"/>
    </location>
</feature>
<reference evidence="7 8" key="1">
    <citation type="submission" date="2020-03" db="EMBL/GenBank/DDBJ databases">
        <title>WGS of actinomycetes isolated from Thailand.</title>
        <authorList>
            <person name="Thawai C."/>
        </authorList>
    </citation>
    <scope>NUCLEOTIDE SEQUENCE [LARGE SCALE GENOMIC DNA]</scope>
    <source>
        <strain evidence="7 8">PLAI 1-29</strain>
    </source>
</reference>
<proteinExistence type="predicted"/>
<dbReference type="Pfam" id="PF07730">
    <property type="entry name" value="HisKA_3"/>
    <property type="match status" value="1"/>
</dbReference>
<evidence type="ECO:0000256" key="5">
    <source>
        <dbReference type="SAM" id="Phobius"/>
    </source>
</evidence>
<keyword evidence="5" id="KW-0472">Membrane</keyword>
<sequence>MVWLVPLYTLLVLTPVAARDSTWPTAALLLLLTATAQAVSGVRLLGRGLDQYRGQGTVSRGELTAGAVLMLLSLLAVGALLVDGTVSLGDGPVATMAVLAILPFLGPCSLLGRLRTMAAVQAACVLTVAAGFLVAGVERPVVLVVTIALAFALLWSAFTVRCSAWVLAVMWELEETRTVQARLAVAEERLRFSRDLHDVMGRNLAVIALKSELAVRLARRGAETAVDQMVEVQRIAVESQREVRDVVRGYREADLHTELVGAGAVLRAAGIGCRIEDRSPDGLPAEVRAALGWVVREGATNVLRHAEARHCTIRVRPGSGPGGIRTAVLVMENDGVTGAGVSGTDGAGGPAGPARRGSGLDGLRQRLAEAGGTVTAGPVPGGGFRLTAQMPAEPVPEVPEGPGAAAGTPRAGDRADPPRPGPEQPHDGVPATGPGLSGAEGTR</sequence>
<dbReference type="InterPro" id="IPR011712">
    <property type="entry name" value="Sig_transdc_His_kin_sub3_dim/P"/>
</dbReference>
<keyword evidence="3" id="KW-0902">Two-component regulatory system</keyword>
<dbReference type="EMBL" id="JAATEN010000026">
    <property type="protein sequence ID" value="NJQ03577.1"/>
    <property type="molecule type" value="Genomic_DNA"/>
</dbReference>
<dbReference type="SUPFAM" id="SSF55874">
    <property type="entry name" value="ATPase domain of HSP90 chaperone/DNA topoisomerase II/histidine kinase"/>
    <property type="match status" value="1"/>
</dbReference>
<dbReference type="InterPro" id="IPR036890">
    <property type="entry name" value="HATPase_C_sf"/>
</dbReference>
<evidence type="ECO:0000256" key="2">
    <source>
        <dbReference type="ARBA" id="ARBA00022777"/>
    </source>
</evidence>
<keyword evidence="8" id="KW-1185">Reference proteome</keyword>
<dbReference type="GO" id="GO:0016301">
    <property type="term" value="F:kinase activity"/>
    <property type="evidence" value="ECO:0007669"/>
    <property type="project" value="UniProtKB-KW"/>
</dbReference>
<dbReference type="Gene3D" id="3.30.565.10">
    <property type="entry name" value="Histidine kinase-like ATPase, C-terminal domain"/>
    <property type="match status" value="1"/>
</dbReference>
<keyword evidence="1" id="KW-0808">Transferase</keyword>
<organism evidence="7 8">
    <name type="scientific">Streptomyces zingiberis</name>
    <dbReference type="NCBI Taxonomy" id="2053010"/>
    <lineage>
        <taxon>Bacteria</taxon>
        <taxon>Bacillati</taxon>
        <taxon>Actinomycetota</taxon>
        <taxon>Actinomycetes</taxon>
        <taxon>Kitasatosporales</taxon>
        <taxon>Streptomycetaceae</taxon>
        <taxon>Streptomyces</taxon>
    </lineage>
</organism>
<keyword evidence="5" id="KW-1133">Transmembrane helix</keyword>
<keyword evidence="2 7" id="KW-0418">Kinase</keyword>
<comment type="caution">
    <text evidence="7">The sequence shown here is derived from an EMBL/GenBank/DDBJ whole genome shotgun (WGS) entry which is preliminary data.</text>
</comment>
<feature type="transmembrane region" description="Helical" evidence="5">
    <location>
        <begin position="141"/>
        <end position="160"/>
    </location>
</feature>
<protein>
    <submittedName>
        <fullName evidence="7">Histidine kinase</fullName>
    </submittedName>
</protein>
<gene>
    <name evidence="7" type="ORF">HCK00_24420</name>
</gene>
<feature type="transmembrane region" description="Helical" evidence="5">
    <location>
        <begin position="118"/>
        <end position="135"/>
    </location>
</feature>
<feature type="region of interest" description="Disordered" evidence="4">
    <location>
        <begin position="372"/>
        <end position="443"/>
    </location>
</feature>
<keyword evidence="5" id="KW-0812">Transmembrane</keyword>
<evidence type="ECO:0000256" key="1">
    <source>
        <dbReference type="ARBA" id="ARBA00022679"/>
    </source>
</evidence>
<name>A0ABX1C6P7_9ACTN</name>
<evidence type="ECO:0000256" key="4">
    <source>
        <dbReference type="SAM" id="MobiDB-lite"/>
    </source>
</evidence>
<feature type="transmembrane region" description="Helical" evidence="5">
    <location>
        <begin position="28"/>
        <end position="46"/>
    </location>
</feature>
<feature type="transmembrane region" description="Helical" evidence="5">
    <location>
        <begin position="93"/>
        <end position="111"/>
    </location>
</feature>
<feature type="region of interest" description="Disordered" evidence="4">
    <location>
        <begin position="339"/>
        <end position="359"/>
    </location>
</feature>
<evidence type="ECO:0000313" key="8">
    <source>
        <dbReference type="Proteomes" id="UP000695264"/>
    </source>
</evidence>
<dbReference type="Gene3D" id="1.20.5.1930">
    <property type="match status" value="1"/>
</dbReference>
<evidence type="ECO:0000256" key="3">
    <source>
        <dbReference type="ARBA" id="ARBA00023012"/>
    </source>
</evidence>